<keyword evidence="5" id="KW-0862">Zinc</keyword>
<dbReference type="PROSITE" id="PS00028">
    <property type="entry name" value="ZINC_FINGER_C2H2_1"/>
    <property type="match status" value="3"/>
</dbReference>
<keyword evidence="4 7" id="KW-0863">Zinc-finger</keyword>
<sequence>MKRLRLHPRLPVAITPPQEHNPKRSSETIDTVSSVKRLPTAAMLMYDYPVKADMETSLYQSYPPLLKSQAEAYGVIFAPSLGSGGARLYQPHEAPPGAGAQMEPVDLSLSKRGSPSSSFSSSSSSSSSSPSCRSSPASPYSFGSPPGSGTPLYQQSPRCSPPHRRTSPSLPLHFPTVLLPGSGASVIPVLPSVMVQPFSVLYPPHLHMGQSLMVSTMPGRDDIQGLASHKQVSALKVSEMCRDTNDLTKPIKSEPRTDHLQEYGDEVSTSVITVPRSYSENGSPSVIMHSGKHSLPGDSPDVLKKRRIHRCDFGGCNKVYTKSSHLKAHRRTHTGEKPYKCMWEGCTWKFARSDELTRHFRKHTGVKPFQCNSCERSFSRSDHLALHKKRHLLV</sequence>
<evidence type="ECO:0000256" key="6">
    <source>
        <dbReference type="ARBA" id="ARBA00023242"/>
    </source>
</evidence>
<evidence type="ECO:0000256" key="8">
    <source>
        <dbReference type="SAM" id="MobiDB-lite"/>
    </source>
</evidence>
<evidence type="ECO:0000256" key="4">
    <source>
        <dbReference type="ARBA" id="ARBA00022771"/>
    </source>
</evidence>
<feature type="compositionally biased region" description="Low complexity" evidence="8">
    <location>
        <begin position="108"/>
        <end position="151"/>
    </location>
</feature>
<comment type="caution">
    <text evidence="10">The sequence shown here is derived from an EMBL/GenBank/DDBJ whole genome shotgun (WGS) entry which is preliminary data.</text>
</comment>
<evidence type="ECO:0000313" key="11">
    <source>
        <dbReference type="Proteomes" id="UP001221898"/>
    </source>
</evidence>
<dbReference type="GO" id="GO:0005634">
    <property type="term" value="C:nucleus"/>
    <property type="evidence" value="ECO:0007669"/>
    <property type="project" value="UniProtKB-SubCell"/>
</dbReference>
<keyword evidence="11" id="KW-1185">Reference proteome</keyword>
<dbReference type="PANTHER" id="PTHR23235">
    <property type="entry name" value="KRUEPPEL-LIKE TRANSCRIPTION FACTOR"/>
    <property type="match status" value="1"/>
</dbReference>
<dbReference type="InterPro" id="IPR013087">
    <property type="entry name" value="Znf_C2H2_type"/>
</dbReference>
<dbReference type="GO" id="GO:0008270">
    <property type="term" value="F:zinc ion binding"/>
    <property type="evidence" value="ECO:0007669"/>
    <property type="project" value="UniProtKB-KW"/>
</dbReference>
<dbReference type="PANTHER" id="PTHR23235:SF48">
    <property type="entry name" value="KRUEPPEL-LIKE FACTOR 3"/>
    <property type="match status" value="1"/>
</dbReference>
<evidence type="ECO:0000256" key="2">
    <source>
        <dbReference type="ARBA" id="ARBA00022723"/>
    </source>
</evidence>
<dbReference type="SMART" id="SM00355">
    <property type="entry name" value="ZnF_C2H2"/>
    <property type="match status" value="3"/>
</dbReference>
<keyword evidence="3" id="KW-0677">Repeat</keyword>
<evidence type="ECO:0000256" key="3">
    <source>
        <dbReference type="ARBA" id="ARBA00022737"/>
    </source>
</evidence>
<dbReference type="FunFam" id="3.30.160.60:FF:000021">
    <property type="entry name" value="Basic krueppel-like factor 3"/>
    <property type="match status" value="1"/>
</dbReference>
<dbReference type="InterPro" id="IPR036236">
    <property type="entry name" value="Znf_C2H2_sf"/>
</dbReference>
<evidence type="ECO:0000256" key="7">
    <source>
        <dbReference type="PROSITE-ProRule" id="PRU00042"/>
    </source>
</evidence>
<dbReference type="CDD" id="cd21577">
    <property type="entry name" value="KLF3_N"/>
    <property type="match status" value="1"/>
</dbReference>
<dbReference type="FunFam" id="3.30.160.60:FF:000624">
    <property type="entry name" value="zinc finger protein 697"/>
    <property type="match status" value="1"/>
</dbReference>
<dbReference type="AlphaFoldDB" id="A0AAD7SYF2"/>
<dbReference type="FunFam" id="3.30.160.60:FF:000018">
    <property type="entry name" value="Krueppel-like factor 15"/>
    <property type="match status" value="1"/>
</dbReference>
<organism evidence="10 11">
    <name type="scientific">Aldrovandia affinis</name>
    <dbReference type="NCBI Taxonomy" id="143900"/>
    <lineage>
        <taxon>Eukaryota</taxon>
        <taxon>Metazoa</taxon>
        <taxon>Chordata</taxon>
        <taxon>Craniata</taxon>
        <taxon>Vertebrata</taxon>
        <taxon>Euteleostomi</taxon>
        <taxon>Actinopterygii</taxon>
        <taxon>Neopterygii</taxon>
        <taxon>Teleostei</taxon>
        <taxon>Notacanthiformes</taxon>
        <taxon>Halosauridae</taxon>
        <taxon>Aldrovandia</taxon>
    </lineage>
</organism>
<proteinExistence type="predicted"/>
<keyword evidence="2" id="KW-0479">Metal-binding</keyword>
<evidence type="ECO:0000256" key="1">
    <source>
        <dbReference type="ARBA" id="ARBA00004123"/>
    </source>
</evidence>
<dbReference type="PROSITE" id="PS50157">
    <property type="entry name" value="ZINC_FINGER_C2H2_2"/>
    <property type="match status" value="3"/>
</dbReference>
<evidence type="ECO:0000259" key="9">
    <source>
        <dbReference type="PROSITE" id="PS50157"/>
    </source>
</evidence>
<gene>
    <name evidence="10" type="ORF">AAFF_G00180130</name>
</gene>
<feature type="domain" description="C2H2-type" evidence="9">
    <location>
        <begin position="339"/>
        <end position="368"/>
    </location>
</feature>
<comment type="subcellular location">
    <subcellularLocation>
        <location evidence="1">Nucleus</location>
    </subcellularLocation>
</comment>
<protein>
    <recommendedName>
        <fullName evidence="9">C2H2-type domain-containing protein</fullName>
    </recommendedName>
</protein>
<evidence type="ECO:0000313" key="10">
    <source>
        <dbReference type="EMBL" id="KAJ8410978.1"/>
    </source>
</evidence>
<feature type="domain" description="C2H2-type" evidence="9">
    <location>
        <begin position="369"/>
        <end position="391"/>
    </location>
</feature>
<dbReference type="Gene3D" id="3.30.160.60">
    <property type="entry name" value="Classic Zinc Finger"/>
    <property type="match status" value="3"/>
</dbReference>
<dbReference type="GO" id="GO:0000981">
    <property type="term" value="F:DNA-binding transcription factor activity, RNA polymerase II-specific"/>
    <property type="evidence" value="ECO:0007669"/>
    <property type="project" value="TreeGrafter"/>
</dbReference>
<dbReference type="EMBL" id="JAINUG010000024">
    <property type="protein sequence ID" value="KAJ8410978.1"/>
    <property type="molecule type" value="Genomic_DNA"/>
</dbReference>
<dbReference type="SUPFAM" id="SSF57667">
    <property type="entry name" value="beta-beta-alpha zinc fingers"/>
    <property type="match status" value="2"/>
</dbReference>
<dbReference type="Proteomes" id="UP001221898">
    <property type="component" value="Unassembled WGS sequence"/>
</dbReference>
<dbReference type="GO" id="GO:0000978">
    <property type="term" value="F:RNA polymerase II cis-regulatory region sequence-specific DNA binding"/>
    <property type="evidence" value="ECO:0007669"/>
    <property type="project" value="TreeGrafter"/>
</dbReference>
<accession>A0AAD7SYF2</accession>
<feature type="region of interest" description="Disordered" evidence="8">
    <location>
        <begin position="88"/>
        <end position="168"/>
    </location>
</feature>
<keyword evidence="6" id="KW-0539">Nucleus</keyword>
<reference evidence="10" key="1">
    <citation type="journal article" date="2023" name="Science">
        <title>Genome structures resolve the early diversification of teleost fishes.</title>
        <authorList>
            <person name="Parey E."/>
            <person name="Louis A."/>
            <person name="Montfort J."/>
            <person name="Bouchez O."/>
            <person name="Roques C."/>
            <person name="Iampietro C."/>
            <person name="Lluch J."/>
            <person name="Castinel A."/>
            <person name="Donnadieu C."/>
            <person name="Desvignes T."/>
            <person name="Floi Bucao C."/>
            <person name="Jouanno E."/>
            <person name="Wen M."/>
            <person name="Mejri S."/>
            <person name="Dirks R."/>
            <person name="Jansen H."/>
            <person name="Henkel C."/>
            <person name="Chen W.J."/>
            <person name="Zahm M."/>
            <person name="Cabau C."/>
            <person name="Klopp C."/>
            <person name="Thompson A.W."/>
            <person name="Robinson-Rechavi M."/>
            <person name="Braasch I."/>
            <person name="Lecointre G."/>
            <person name="Bobe J."/>
            <person name="Postlethwait J.H."/>
            <person name="Berthelot C."/>
            <person name="Roest Crollius H."/>
            <person name="Guiguen Y."/>
        </authorList>
    </citation>
    <scope>NUCLEOTIDE SEQUENCE</scope>
    <source>
        <strain evidence="10">NC1722</strain>
    </source>
</reference>
<dbReference type="Pfam" id="PF00096">
    <property type="entry name" value="zf-C2H2"/>
    <property type="match status" value="3"/>
</dbReference>
<evidence type="ECO:0000256" key="5">
    <source>
        <dbReference type="ARBA" id="ARBA00022833"/>
    </source>
</evidence>
<name>A0AAD7SYF2_9TELE</name>
<feature type="domain" description="C2H2-type" evidence="9">
    <location>
        <begin position="309"/>
        <end position="338"/>
    </location>
</feature>